<reference evidence="1 2" key="1">
    <citation type="submission" date="2021-06" db="EMBL/GenBank/DDBJ databases">
        <title>Caerostris darwini draft genome.</title>
        <authorList>
            <person name="Kono N."/>
            <person name="Arakawa K."/>
        </authorList>
    </citation>
    <scope>NUCLEOTIDE SEQUENCE [LARGE SCALE GENOMIC DNA]</scope>
</reference>
<dbReference type="EMBL" id="BPLQ01001691">
    <property type="protein sequence ID" value="GIX84015.1"/>
    <property type="molecule type" value="Genomic_DNA"/>
</dbReference>
<gene>
    <name evidence="1" type="ORF">CDAR_270341</name>
</gene>
<comment type="caution">
    <text evidence="1">The sequence shown here is derived from an EMBL/GenBank/DDBJ whole genome shotgun (WGS) entry which is preliminary data.</text>
</comment>
<evidence type="ECO:0000313" key="2">
    <source>
        <dbReference type="Proteomes" id="UP001054837"/>
    </source>
</evidence>
<dbReference type="AlphaFoldDB" id="A0AAV4NI72"/>
<evidence type="ECO:0000313" key="1">
    <source>
        <dbReference type="EMBL" id="GIX84015.1"/>
    </source>
</evidence>
<name>A0AAV4NI72_9ARAC</name>
<dbReference type="Proteomes" id="UP001054837">
    <property type="component" value="Unassembled WGS sequence"/>
</dbReference>
<accession>A0AAV4NI72</accession>
<protein>
    <submittedName>
        <fullName evidence="1">Uncharacterized protein</fullName>
    </submittedName>
</protein>
<keyword evidence="2" id="KW-1185">Reference proteome</keyword>
<proteinExistence type="predicted"/>
<sequence>MTDDPQLWTFSNSSPPNPRICRRHRHLRALVSSSVLNLLKRRTPVQLNRDLCQFHPFAQKHSLVAHISHHHFDGSPARGIDDTRFDRQLIANDDRRFVFDHGSYSNMLWQVEWYFQNDTRIDDGLSSGLQIINNVL</sequence>
<organism evidence="1 2">
    <name type="scientific">Caerostris darwini</name>
    <dbReference type="NCBI Taxonomy" id="1538125"/>
    <lineage>
        <taxon>Eukaryota</taxon>
        <taxon>Metazoa</taxon>
        <taxon>Ecdysozoa</taxon>
        <taxon>Arthropoda</taxon>
        <taxon>Chelicerata</taxon>
        <taxon>Arachnida</taxon>
        <taxon>Araneae</taxon>
        <taxon>Araneomorphae</taxon>
        <taxon>Entelegynae</taxon>
        <taxon>Araneoidea</taxon>
        <taxon>Araneidae</taxon>
        <taxon>Caerostris</taxon>
    </lineage>
</organism>